<accession>A0ACC0UQE8</accession>
<evidence type="ECO:0000313" key="2">
    <source>
        <dbReference type="Proteomes" id="UP001163324"/>
    </source>
</evidence>
<proteinExistence type="predicted"/>
<evidence type="ECO:0000313" key="1">
    <source>
        <dbReference type="EMBL" id="KAI9896344.1"/>
    </source>
</evidence>
<reference evidence="1" key="1">
    <citation type="submission" date="2022-10" db="EMBL/GenBank/DDBJ databases">
        <title>Complete Genome of Trichothecium roseum strain YXFP-22015, a Plant Pathogen Isolated from Citrus.</title>
        <authorList>
            <person name="Wang Y."/>
            <person name="Zhu L."/>
        </authorList>
    </citation>
    <scope>NUCLEOTIDE SEQUENCE</scope>
    <source>
        <strain evidence="1">YXFP-22015</strain>
    </source>
</reference>
<gene>
    <name evidence="1" type="ORF">N3K66_008516</name>
</gene>
<organism evidence="1 2">
    <name type="scientific">Trichothecium roseum</name>
    <dbReference type="NCBI Taxonomy" id="47278"/>
    <lineage>
        <taxon>Eukaryota</taxon>
        <taxon>Fungi</taxon>
        <taxon>Dikarya</taxon>
        <taxon>Ascomycota</taxon>
        <taxon>Pezizomycotina</taxon>
        <taxon>Sordariomycetes</taxon>
        <taxon>Hypocreomycetidae</taxon>
        <taxon>Hypocreales</taxon>
        <taxon>Hypocreales incertae sedis</taxon>
        <taxon>Trichothecium</taxon>
    </lineage>
</organism>
<keyword evidence="2" id="KW-1185">Reference proteome</keyword>
<protein>
    <submittedName>
        <fullName evidence="1">Uncharacterized protein</fullName>
    </submittedName>
</protein>
<sequence>MVATMRGFIAMTALTSIATATASLSRMTPKPINRIDLGPRPGFLVDDMDDSPLKTHLSECLDNGDPIRPSTLSIAHRGGATLTMPEHTLENTMAGARMGAGILECDVAFTSDLELVCRHSQCDLHYTTDILQRPELAAKCTTPFMPADVEGGAPAEAKCCTSDITLKEFSSLCGIMESRMNDDAASVEEFLSVVGWRTELYATCGTVMSLQEHIDVTTSLGLLHTPELKTPEVAMPFRGSGDACYTQEDYAQQLVDEYRDAGVPFEDIYPQSFLYDDILYWLDQEPEFASHAMFLDSYGETAETLPDAVANLTTYARDGLKYLAPPIPYLVTADEDGKMAPSEYADRAKELGFKIVPWTLERSGPLADVRENGDYYYMYFADAVNNDGDVYDLVDLLVGDIGIVGLFSDWVATVTFYANCMGIGLNGERP</sequence>
<name>A0ACC0UQE8_9HYPO</name>
<comment type="caution">
    <text evidence="1">The sequence shown here is derived from an EMBL/GenBank/DDBJ whole genome shotgun (WGS) entry which is preliminary data.</text>
</comment>
<dbReference type="EMBL" id="CM047948">
    <property type="protein sequence ID" value="KAI9896344.1"/>
    <property type="molecule type" value="Genomic_DNA"/>
</dbReference>
<dbReference type="Proteomes" id="UP001163324">
    <property type="component" value="Chromosome 9"/>
</dbReference>